<dbReference type="RefSeq" id="WP_055263145.1">
    <property type="nucleotide sequence ID" value="NZ_CABIXQ010000002.1"/>
</dbReference>
<evidence type="ECO:0000256" key="5">
    <source>
        <dbReference type="ARBA" id="ARBA00046337"/>
    </source>
</evidence>
<dbReference type="GO" id="GO:0005737">
    <property type="term" value="C:cytoplasm"/>
    <property type="evidence" value="ECO:0007669"/>
    <property type="project" value="UniProtKB-SubCell"/>
</dbReference>
<evidence type="ECO:0000256" key="6">
    <source>
        <dbReference type="ARBA" id="ARBA00047188"/>
    </source>
</evidence>
<dbReference type="PROSITE" id="PS50995">
    <property type="entry name" value="HTH_MARR_2"/>
    <property type="match status" value="1"/>
</dbReference>
<dbReference type="GO" id="GO:0003700">
    <property type="term" value="F:DNA-binding transcription factor activity"/>
    <property type="evidence" value="ECO:0007669"/>
    <property type="project" value="InterPro"/>
</dbReference>
<reference evidence="9 10" key="1">
    <citation type="submission" date="2015-09" db="EMBL/GenBank/DDBJ databases">
        <authorList>
            <consortium name="Pathogen Informatics"/>
        </authorList>
    </citation>
    <scope>NUCLEOTIDE SEQUENCE [LARGE SCALE GENOMIC DNA]</scope>
    <source>
        <strain evidence="9 10">2789STDY5834856</strain>
    </source>
</reference>
<dbReference type="GO" id="GO:0003677">
    <property type="term" value="F:DNA binding"/>
    <property type="evidence" value="ECO:0007669"/>
    <property type="project" value="UniProtKB-KW"/>
</dbReference>
<evidence type="ECO:0000313" key="9">
    <source>
        <dbReference type="EMBL" id="CUN64195.1"/>
    </source>
</evidence>
<dbReference type="Proteomes" id="UP000095594">
    <property type="component" value="Unassembled WGS sequence"/>
</dbReference>
<feature type="domain" description="HTH marR-type" evidence="8">
    <location>
        <begin position="8"/>
        <end position="143"/>
    </location>
</feature>
<dbReference type="Pfam" id="PF22381">
    <property type="entry name" value="Staph_reg_Sar_Rot"/>
    <property type="match status" value="1"/>
</dbReference>
<dbReference type="SUPFAM" id="SSF46785">
    <property type="entry name" value="Winged helix' DNA-binding domain"/>
    <property type="match status" value="1"/>
</dbReference>
<comment type="similarity">
    <text evidence="5">Belongs to the SarZ family.</text>
</comment>
<organism evidence="9 10">
    <name type="scientific">Clostridium disporicum</name>
    <dbReference type="NCBI Taxonomy" id="84024"/>
    <lineage>
        <taxon>Bacteria</taxon>
        <taxon>Bacillati</taxon>
        <taxon>Bacillota</taxon>
        <taxon>Clostridia</taxon>
        <taxon>Eubacteriales</taxon>
        <taxon>Clostridiaceae</taxon>
        <taxon>Clostridium</taxon>
    </lineage>
</organism>
<evidence type="ECO:0000256" key="1">
    <source>
        <dbReference type="ARBA" id="ARBA00004496"/>
    </source>
</evidence>
<keyword evidence="3" id="KW-0238">DNA-binding</keyword>
<accession>A0A173YMA6</accession>
<dbReference type="AlphaFoldDB" id="A0A173YMA6"/>
<comment type="subcellular location">
    <subcellularLocation>
        <location evidence="1">Cytoplasm</location>
    </subcellularLocation>
</comment>
<dbReference type="OrthoDB" id="5461037at2"/>
<dbReference type="Gene3D" id="1.10.10.10">
    <property type="entry name" value="Winged helix-like DNA-binding domain superfamily/Winged helix DNA-binding domain"/>
    <property type="match status" value="1"/>
</dbReference>
<name>A0A173YMA6_9CLOT</name>
<evidence type="ECO:0000256" key="3">
    <source>
        <dbReference type="ARBA" id="ARBA00023125"/>
    </source>
</evidence>
<dbReference type="InterPro" id="IPR036388">
    <property type="entry name" value="WH-like_DNA-bd_sf"/>
</dbReference>
<dbReference type="EMBL" id="CYZX01000002">
    <property type="protein sequence ID" value="CUN64195.1"/>
    <property type="molecule type" value="Genomic_DNA"/>
</dbReference>
<sequence length="153" mass="17963">MTNRSESESVLNKLLVQLFRDILDIEEKWLQNSEFSDLSVTEIHVIEAISLDKERTMSEVAYDLSITVGTLTTAINKLVKKGYVDRRRIEEDRRVVLVMLTDKGKEVFKYHEEFHNDMVKCTIDSFSKEEEIVLVSALKRVSEFFEEKYHLIK</sequence>
<dbReference type="InterPro" id="IPR036390">
    <property type="entry name" value="WH_DNA-bd_sf"/>
</dbReference>
<dbReference type="InterPro" id="IPR000835">
    <property type="entry name" value="HTH_MarR-typ"/>
</dbReference>
<dbReference type="PANTHER" id="PTHR42756:SF1">
    <property type="entry name" value="TRANSCRIPTIONAL REPRESSOR OF EMRAB OPERON"/>
    <property type="match status" value="1"/>
</dbReference>
<dbReference type="PANTHER" id="PTHR42756">
    <property type="entry name" value="TRANSCRIPTIONAL REGULATOR, MARR"/>
    <property type="match status" value="1"/>
</dbReference>
<keyword evidence="2" id="KW-0805">Transcription regulation</keyword>
<evidence type="ECO:0000259" key="8">
    <source>
        <dbReference type="PROSITE" id="PS50995"/>
    </source>
</evidence>
<evidence type="ECO:0000256" key="2">
    <source>
        <dbReference type="ARBA" id="ARBA00023015"/>
    </source>
</evidence>
<dbReference type="InterPro" id="IPR055166">
    <property type="entry name" value="Transc_reg_Sar_Rot_HTH"/>
</dbReference>
<evidence type="ECO:0000256" key="7">
    <source>
        <dbReference type="ARBA" id="ARBA00047207"/>
    </source>
</evidence>
<protein>
    <recommendedName>
        <fullName evidence="6">HTH-type transcriptional regulator SarZ</fullName>
    </recommendedName>
    <alternativeName>
        <fullName evidence="7">Staphylococcal accessory regulator Z</fullName>
    </alternativeName>
</protein>
<dbReference type="SMART" id="SM00347">
    <property type="entry name" value="HTH_MARR"/>
    <property type="match status" value="1"/>
</dbReference>
<evidence type="ECO:0000313" key="10">
    <source>
        <dbReference type="Proteomes" id="UP000095594"/>
    </source>
</evidence>
<dbReference type="PRINTS" id="PR00598">
    <property type="entry name" value="HTHMARR"/>
</dbReference>
<gene>
    <name evidence="9" type="ORF">ERS852471_00257</name>
</gene>
<keyword evidence="4" id="KW-0804">Transcription</keyword>
<evidence type="ECO:0000256" key="4">
    <source>
        <dbReference type="ARBA" id="ARBA00023163"/>
    </source>
</evidence>
<proteinExistence type="inferred from homology"/>